<proteinExistence type="predicted"/>
<dbReference type="InterPro" id="IPR036249">
    <property type="entry name" value="Thioredoxin-like_sf"/>
</dbReference>
<dbReference type="Pfam" id="PF00578">
    <property type="entry name" value="AhpC-TSA"/>
    <property type="match status" value="1"/>
</dbReference>
<comment type="caution">
    <text evidence="6">The sequence shown here is derived from an EMBL/GenBank/DDBJ whole genome shotgun (WGS) entry which is preliminary data.</text>
</comment>
<dbReference type="GO" id="GO:0030313">
    <property type="term" value="C:cell envelope"/>
    <property type="evidence" value="ECO:0007669"/>
    <property type="project" value="UniProtKB-SubCell"/>
</dbReference>
<evidence type="ECO:0000256" key="4">
    <source>
        <dbReference type="ARBA" id="ARBA00023284"/>
    </source>
</evidence>
<evidence type="ECO:0000259" key="5">
    <source>
        <dbReference type="PROSITE" id="PS51352"/>
    </source>
</evidence>
<dbReference type="PANTHER" id="PTHR42852:SF6">
    <property type="entry name" value="THIOL:DISULFIDE INTERCHANGE PROTEIN DSBE"/>
    <property type="match status" value="1"/>
</dbReference>
<keyword evidence="3" id="KW-1015">Disulfide bond</keyword>
<dbReference type="InterPro" id="IPR013766">
    <property type="entry name" value="Thioredoxin_domain"/>
</dbReference>
<dbReference type="InterPro" id="IPR050553">
    <property type="entry name" value="Thioredoxin_ResA/DsbE_sf"/>
</dbReference>
<comment type="subcellular location">
    <subcellularLocation>
        <location evidence="1">Cell envelope</location>
    </subcellularLocation>
</comment>
<dbReference type="PROSITE" id="PS00194">
    <property type="entry name" value="THIOREDOXIN_1"/>
    <property type="match status" value="1"/>
</dbReference>
<dbReference type="InterPro" id="IPR017937">
    <property type="entry name" value="Thioredoxin_CS"/>
</dbReference>
<protein>
    <submittedName>
        <fullName evidence="6">TlpA family protein disulfide reductase</fullName>
    </submittedName>
</protein>
<evidence type="ECO:0000256" key="3">
    <source>
        <dbReference type="ARBA" id="ARBA00023157"/>
    </source>
</evidence>
<accession>A0A4Y8UF29</accession>
<dbReference type="EMBL" id="SPIA01000003">
    <property type="protein sequence ID" value="TFH67330.1"/>
    <property type="molecule type" value="Genomic_DNA"/>
</dbReference>
<dbReference type="GO" id="GO:0016209">
    <property type="term" value="F:antioxidant activity"/>
    <property type="evidence" value="ECO:0007669"/>
    <property type="project" value="InterPro"/>
</dbReference>
<gene>
    <name evidence="6" type="ORF">E3W66_07480</name>
</gene>
<evidence type="ECO:0000313" key="7">
    <source>
        <dbReference type="Proteomes" id="UP000298133"/>
    </source>
</evidence>
<sequence>MGQVNSCMAELLRARSVARLSVVLLLLALLGGCTAGDNGRERVALNDGGVLDLSQLQGRVLVVNYWAIWCAPCRHEIPELNRLAKEDSDKVLVVGVNYDKVSGEQLAQQLEELAIEFATLLRDPAAELGHTATGVLPETLIVAPDGRLQQVLVGPQTLASLRAAVAQAQR</sequence>
<dbReference type="OrthoDB" id="9796554at2"/>
<keyword evidence="7" id="KW-1185">Reference proteome</keyword>
<organism evidence="6 7">
    <name type="scientific">Gammaproteobacteria bacterium LSUCC0057</name>
    <dbReference type="NCBI Taxonomy" id="2559237"/>
    <lineage>
        <taxon>Bacteria</taxon>
        <taxon>Pseudomonadati</taxon>
        <taxon>Pseudomonadota</taxon>
        <taxon>Gammaproteobacteria</taxon>
        <taxon>Cellvibrionales</taxon>
        <taxon>Porticoccaceae</taxon>
        <taxon>SAR92 clade</taxon>
    </lineage>
</organism>
<keyword evidence="2" id="KW-0201">Cytochrome c-type biogenesis</keyword>
<keyword evidence="4" id="KW-0676">Redox-active center</keyword>
<dbReference type="SUPFAM" id="SSF52833">
    <property type="entry name" value="Thioredoxin-like"/>
    <property type="match status" value="1"/>
</dbReference>
<dbReference type="Proteomes" id="UP000298133">
    <property type="component" value="Unassembled WGS sequence"/>
</dbReference>
<dbReference type="AlphaFoldDB" id="A0A4Y8UF29"/>
<feature type="domain" description="Thioredoxin" evidence="5">
    <location>
        <begin position="29"/>
        <end position="170"/>
    </location>
</feature>
<dbReference type="GO" id="GO:0015036">
    <property type="term" value="F:disulfide oxidoreductase activity"/>
    <property type="evidence" value="ECO:0007669"/>
    <property type="project" value="UniProtKB-ARBA"/>
</dbReference>
<dbReference type="PANTHER" id="PTHR42852">
    <property type="entry name" value="THIOL:DISULFIDE INTERCHANGE PROTEIN DSBE"/>
    <property type="match status" value="1"/>
</dbReference>
<reference evidence="6 7" key="1">
    <citation type="submission" date="2019-03" db="EMBL/GenBank/DDBJ databases">
        <title>Draft genome of Gammaproteobacteria bacterium LSUCC0057, a member of the SAR92 clade.</title>
        <authorList>
            <person name="Lanclos V.C."/>
            <person name="Doiron C."/>
            <person name="Henson M.W."/>
            <person name="Thrash J.C."/>
        </authorList>
    </citation>
    <scope>NUCLEOTIDE SEQUENCE [LARGE SCALE GENOMIC DNA]</scope>
    <source>
        <strain evidence="6 7">LSUCC0057</strain>
    </source>
</reference>
<dbReference type="CDD" id="cd02966">
    <property type="entry name" value="TlpA_like_family"/>
    <property type="match status" value="1"/>
</dbReference>
<evidence type="ECO:0000256" key="2">
    <source>
        <dbReference type="ARBA" id="ARBA00022748"/>
    </source>
</evidence>
<dbReference type="Gene3D" id="3.40.30.10">
    <property type="entry name" value="Glutaredoxin"/>
    <property type="match status" value="1"/>
</dbReference>
<evidence type="ECO:0000313" key="6">
    <source>
        <dbReference type="EMBL" id="TFH67330.1"/>
    </source>
</evidence>
<evidence type="ECO:0000256" key="1">
    <source>
        <dbReference type="ARBA" id="ARBA00004196"/>
    </source>
</evidence>
<dbReference type="GO" id="GO:0017004">
    <property type="term" value="P:cytochrome complex assembly"/>
    <property type="evidence" value="ECO:0007669"/>
    <property type="project" value="UniProtKB-KW"/>
</dbReference>
<dbReference type="InterPro" id="IPR000866">
    <property type="entry name" value="AhpC/TSA"/>
</dbReference>
<dbReference type="PROSITE" id="PS51352">
    <property type="entry name" value="THIOREDOXIN_2"/>
    <property type="match status" value="1"/>
</dbReference>
<name>A0A4Y8UF29_9GAMM</name>